<dbReference type="GeneID" id="577449"/>
<proteinExistence type="inferred from homology"/>
<dbReference type="Pfam" id="PF07065">
    <property type="entry name" value="D123"/>
    <property type="match status" value="1"/>
</dbReference>
<dbReference type="OrthoDB" id="360540at2759"/>
<dbReference type="FunCoup" id="A0A7M7MZ02">
    <property type="interactions" value="1210"/>
</dbReference>
<dbReference type="Proteomes" id="UP000007110">
    <property type="component" value="Unassembled WGS sequence"/>
</dbReference>
<keyword evidence="3" id="KW-1185">Reference proteome</keyword>
<dbReference type="InterPro" id="IPR009772">
    <property type="entry name" value="CDC123"/>
</dbReference>
<dbReference type="PANTHER" id="PTHR15323:SF6">
    <property type="entry name" value="CELL DIVISION CYCLE PROTEIN 123 HOMOLOG"/>
    <property type="match status" value="1"/>
</dbReference>
<evidence type="ECO:0000256" key="1">
    <source>
        <dbReference type="ARBA" id="ARBA00011047"/>
    </source>
</evidence>
<organism evidence="2 3">
    <name type="scientific">Strongylocentrotus purpuratus</name>
    <name type="common">Purple sea urchin</name>
    <dbReference type="NCBI Taxonomy" id="7668"/>
    <lineage>
        <taxon>Eukaryota</taxon>
        <taxon>Metazoa</taxon>
        <taxon>Echinodermata</taxon>
        <taxon>Eleutherozoa</taxon>
        <taxon>Echinozoa</taxon>
        <taxon>Echinoidea</taxon>
        <taxon>Euechinoidea</taxon>
        <taxon>Echinacea</taxon>
        <taxon>Camarodonta</taxon>
        <taxon>Echinidea</taxon>
        <taxon>Strongylocentrotidae</taxon>
        <taxon>Strongylocentrotus</taxon>
    </lineage>
</organism>
<sequence>MNRQHILNCSFSSWYANFVEHTIESEVIKLPQSFVNYLLEDGIYLPLSKDEIAEQNIQDVGSSKVRPSFPDLQAKVERAINQLGGEVFPKLNWSAPRDASWIACGNSLKCHTFNDIILLLKSSNFISHDLTEPFTLCDETEQAGQVQYELVLRRWTEIPPSMEFRVFVGNQEVIAISQRDCSSFFPCVPPLVDDITYEINNFHDRYVAGLFKEQHYVLDVFRKDKAEFLIVDFNPFNEVTDSSLFTWTELYRMRDGDEECDLRCIKEEAGVQPSPYLAYSMPSDFLDLRSGTDANKLVDFLKMEVQRQDDSVDDDER</sequence>
<dbReference type="RefSeq" id="XP_030828664.1">
    <property type="nucleotide sequence ID" value="XM_030972804.1"/>
</dbReference>
<dbReference type="CTD" id="8872"/>
<reference evidence="3" key="1">
    <citation type="submission" date="2015-02" db="EMBL/GenBank/DDBJ databases">
        <title>Genome sequencing for Strongylocentrotus purpuratus.</title>
        <authorList>
            <person name="Murali S."/>
            <person name="Liu Y."/>
            <person name="Vee V."/>
            <person name="English A."/>
            <person name="Wang M."/>
            <person name="Skinner E."/>
            <person name="Han Y."/>
            <person name="Muzny D.M."/>
            <person name="Worley K.C."/>
            <person name="Gibbs R.A."/>
        </authorList>
    </citation>
    <scope>NUCLEOTIDE SEQUENCE</scope>
</reference>
<reference evidence="2" key="2">
    <citation type="submission" date="2021-01" db="UniProtKB">
        <authorList>
            <consortium name="EnsemblMetazoa"/>
        </authorList>
    </citation>
    <scope>IDENTIFICATION</scope>
</reference>
<evidence type="ECO:0000313" key="2">
    <source>
        <dbReference type="EnsemblMetazoa" id="XP_030828664"/>
    </source>
</evidence>
<dbReference type="KEGG" id="spu:577449"/>
<accession>A0A7M7MZ02</accession>
<evidence type="ECO:0008006" key="4">
    <source>
        <dbReference type="Google" id="ProtNLM"/>
    </source>
</evidence>
<dbReference type="OMA" id="SGVIMEM"/>
<dbReference type="AlphaFoldDB" id="A0A7M7MZ02"/>
<evidence type="ECO:0000313" key="3">
    <source>
        <dbReference type="Proteomes" id="UP000007110"/>
    </source>
</evidence>
<name>A0A7M7MZ02_STRPU</name>
<dbReference type="PANTHER" id="PTHR15323">
    <property type="entry name" value="D123 PROTEIN"/>
    <property type="match status" value="1"/>
</dbReference>
<protein>
    <recommendedName>
        <fullName evidence="4">Cell division cycle protein 123 homolog</fullName>
    </recommendedName>
</protein>
<comment type="similarity">
    <text evidence="1">Belongs to the CDC123 family.</text>
</comment>
<dbReference type="GO" id="GO:0005737">
    <property type="term" value="C:cytoplasm"/>
    <property type="evidence" value="ECO:0000318"/>
    <property type="project" value="GO_Central"/>
</dbReference>
<dbReference type="EnsemblMetazoa" id="XM_030972804">
    <property type="protein sequence ID" value="XP_030828664"/>
    <property type="gene ID" value="LOC577449"/>
</dbReference>
<dbReference type="InParanoid" id="A0A7M7MZ02"/>